<feature type="domain" description="Putative restriction endonuclease" evidence="1">
    <location>
        <begin position="14"/>
        <end position="173"/>
    </location>
</feature>
<organism evidence="2 3">
    <name type="scientific">Chryseolinea serpens</name>
    <dbReference type="NCBI Taxonomy" id="947013"/>
    <lineage>
        <taxon>Bacteria</taxon>
        <taxon>Pseudomonadati</taxon>
        <taxon>Bacteroidota</taxon>
        <taxon>Cytophagia</taxon>
        <taxon>Cytophagales</taxon>
        <taxon>Fulvivirgaceae</taxon>
        <taxon>Chryseolinea</taxon>
    </lineage>
</organism>
<sequence length="186" mass="20956">MKTLHSNPSKFLTLEEFLQLEETTHPCELINGELIMSPVPSPNHQEVSGLLYVLFFNAAAASGGKVYYSPIGLFVNQRNYFEPDILYISPKKLSFITQRGIEGPPDLVVEILSPFNSRTDKVTKKNTYLEFGVSEYWIVDPFQKNITVYTQSSGQNVPSHTFTGKDRVSSPNLSTLTFDLDKIFPV</sequence>
<dbReference type="Gene3D" id="3.90.1570.10">
    <property type="entry name" value="tt1808, chain A"/>
    <property type="match status" value="1"/>
</dbReference>
<dbReference type="AlphaFoldDB" id="A0A1M5WGU2"/>
<dbReference type="GO" id="GO:0004519">
    <property type="term" value="F:endonuclease activity"/>
    <property type="evidence" value="ECO:0007669"/>
    <property type="project" value="UniProtKB-KW"/>
</dbReference>
<evidence type="ECO:0000313" key="3">
    <source>
        <dbReference type="Proteomes" id="UP000184212"/>
    </source>
</evidence>
<protein>
    <submittedName>
        <fullName evidence="2">Endonuclease, Uma2 family (Restriction endonuclease fold)</fullName>
    </submittedName>
</protein>
<dbReference type="Pfam" id="PF05685">
    <property type="entry name" value="Uma2"/>
    <property type="match status" value="1"/>
</dbReference>
<name>A0A1M5WGU2_9BACT</name>
<dbReference type="PANTHER" id="PTHR34107:SF4">
    <property type="entry name" value="SLL1222 PROTEIN"/>
    <property type="match status" value="1"/>
</dbReference>
<dbReference type="InterPro" id="IPR012296">
    <property type="entry name" value="Nuclease_put_TT1808"/>
</dbReference>
<dbReference type="InterPro" id="IPR011335">
    <property type="entry name" value="Restrct_endonuc-II-like"/>
</dbReference>
<evidence type="ECO:0000313" key="2">
    <source>
        <dbReference type="EMBL" id="SHH86695.1"/>
    </source>
</evidence>
<keyword evidence="2" id="KW-0540">Nuclease</keyword>
<keyword evidence="2" id="KW-0255">Endonuclease</keyword>
<proteinExistence type="predicted"/>
<accession>A0A1M5WGU2</accession>
<reference evidence="2 3" key="1">
    <citation type="submission" date="2016-11" db="EMBL/GenBank/DDBJ databases">
        <authorList>
            <person name="Jaros S."/>
            <person name="Januszkiewicz K."/>
            <person name="Wedrychowicz H."/>
        </authorList>
    </citation>
    <scope>NUCLEOTIDE SEQUENCE [LARGE SCALE GENOMIC DNA]</scope>
    <source>
        <strain evidence="2 3">DSM 24574</strain>
    </source>
</reference>
<dbReference type="EMBL" id="FQWQ01000005">
    <property type="protein sequence ID" value="SHH86695.1"/>
    <property type="molecule type" value="Genomic_DNA"/>
</dbReference>
<dbReference type="PANTHER" id="PTHR34107">
    <property type="entry name" value="SLL0198 PROTEIN-RELATED"/>
    <property type="match status" value="1"/>
</dbReference>
<dbReference type="CDD" id="cd06260">
    <property type="entry name" value="DUF820-like"/>
    <property type="match status" value="1"/>
</dbReference>
<keyword evidence="2" id="KW-0378">Hydrolase</keyword>
<keyword evidence="3" id="KW-1185">Reference proteome</keyword>
<evidence type="ECO:0000259" key="1">
    <source>
        <dbReference type="Pfam" id="PF05685"/>
    </source>
</evidence>
<gene>
    <name evidence="2" type="ORF">SAMN04488109_5686</name>
</gene>
<dbReference type="Proteomes" id="UP000184212">
    <property type="component" value="Unassembled WGS sequence"/>
</dbReference>
<dbReference type="InterPro" id="IPR008538">
    <property type="entry name" value="Uma2"/>
</dbReference>
<dbReference type="SUPFAM" id="SSF52980">
    <property type="entry name" value="Restriction endonuclease-like"/>
    <property type="match status" value="1"/>
</dbReference>